<dbReference type="InterPro" id="IPR009785">
    <property type="entry name" value="Prophage_Lj928_Orf309"/>
</dbReference>
<proteinExistence type="predicted"/>
<name>A0ABW4W2V7_9BACI</name>
<keyword evidence="3" id="KW-1185">Reference proteome</keyword>
<gene>
    <name evidence="2" type="ORF">ACFSJF_17305</name>
</gene>
<dbReference type="RefSeq" id="WP_377557020.1">
    <property type="nucleotide sequence ID" value="NZ_JBHUHQ010000021.1"/>
</dbReference>
<comment type="caution">
    <text evidence="2">The sequence shown here is derived from an EMBL/GenBank/DDBJ whole genome shotgun (WGS) entry which is preliminary data.</text>
</comment>
<dbReference type="Pfam" id="PF07083">
    <property type="entry name" value="DUF1351"/>
    <property type="match status" value="1"/>
</dbReference>
<reference evidence="3" key="1">
    <citation type="journal article" date="2019" name="Int. J. Syst. Evol. Microbiol.">
        <title>The Global Catalogue of Microorganisms (GCM) 10K type strain sequencing project: providing services to taxonomists for standard genome sequencing and annotation.</title>
        <authorList>
            <consortium name="The Broad Institute Genomics Platform"/>
            <consortium name="The Broad Institute Genome Sequencing Center for Infectious Disease"/>
            <person name="Wu L."/>
            <person name="Ma J."/>
        </authorList>
    </citation>
    <scope>NUCLEOTIDE SEQUENCE [LARGE SCALE GENOMIC DNA]</scope>
    <source>
        <strain evidence="3">R28</strain>
    </source>
</reference>
<evidence type="ECO:0000313" key="2">
    <source>
        <dbReference type="EMBL" id="MFD2046039.1"/>
    </source>
</evidence>
<keyword evidence="1" id="KW-0175">Coiled coil</keyword>
<evidence type="ECO:0000256" key="1">
    <source>
        <dbReference type="SAM" id="Coils"/>
    </source>
</evidence>
<organism evidence="2 3">
    <name type="scientific">Ornithinibacillus salinisoli</name>
    <dbReference type="NCBI Taxonomy" id="1848459"/>
    <lineage>
        <taxon>Bacteria</taxon>
        <taxon>Bacillati</taxon>
        <taxon>Bacillota</taxon>
        <taxon>Bacilli</taxon>
        <taxon>Bacillales</taxon>
        <taxon>Bacillaceae</taxon>
        <taxon>Ornithinibacillus</taxon>
    </lineage>
</organism>
<dbReference type="EMBL" id="JBHUHQ010000021">
    <property type="protein sequence ID" value="MFD2046039.1"/>
    <property type="molecule type" value="Genomic_DNA"/>
</dbReference>
<dbReference type="Proteomes" id="UP001597383">
    <property type="component" value="Unassembled WGS sequence"/>
</dbReference>
<sequence length="285" mass="32717">MNELQVKTINLTPAVVEFNYEEISMMLDDQLAKYEGLTFTEKDAAACKKTITELNKGKKALDTYRKKTKKELTEEVIAFENKCKVLGSKFDEVINPLKEQHDQFEEERKNIKRLEIEGLIDHLVHVENLNEKYAAKLTVEDSYLTKSKTIKSIKEELTTKAAHLGVQQDKEEANLEVIKSHVELINTKYGVNLLEESYTTLLEYQSVGEIKGIIENHAQLQVDKEEAEAKAVEYKEVPLSSAPKSVSNDDYEFIEVYTVTGTESQLDALEEFMDREKIKWTVNKK</sequence>
<evidence type="ECO:0000313" key="3">
    <source>
        <dbReference type="Proteomes" id="UP001597383"/>
    </source>
</evidence>
<accession>A0ABW4W2V7</accession>
<protein>
    <submittedName>
        <fullName evidence="2">DUF1351 domain-containing protein</fullName>
    </submittedName>
</protein>
<feature type="coiled-coil region" evidence="1">
    <location>
        <begin position="210"/>
        <end position="237"/>
    </location>
</feature>